<dbReference type="PRINTS" id="PR00032">
    <property type="entry name" value="HTHARAC"/>
</dbReference>
<evidence type="ECO:0000256" key="1">
    <source>
        <dbReference type="ARBA" id="ARBA00023015"/>
    </source>
</evidence>
<dbReference type="InterPro" id="IPR011006">
    <property type="entry name" value="CheY-like_superfamily"/>
</dbReference>
<evidence type="ECO:0000313" key="8">
    <source>
        <dbReference type="Proteomes" id="UP000650466"/>
    </source>
</evidence>
<evidence type="ECO:0000256" key="3">
    <source>
        <dbReference type="ARBA" id="ARBA00023163"/>
    </source>
</evidence>
<feature type="domain" description="HTH araC/xylS-type" evidence="5">
    <location>
        <begin position="382"/>
        <end position="480"/>
    </location>
</feature>
<keyword evidence="4" id="KW-0597">Phosphoprotein</keyword>
<gene>
    <name evidence="7" type="ORF">ICC18_30295</name>
</gene>
<dbReference type="InterPro" id="IPR020449">
    <property type="entry name" value="Tscrpt_reg_AraC-type_HTH"/>
</dbReference>
<evidence type="ECO:0000259" key="6">
    <source>
        <dbReference type="PROSITE" id="PS50110"/>
    </source>
</evidence>
<dbReference type="CDD" id="cd17536">
    <property type="entry name" value="REC_YesN-like"/>
    <property type="match status" value="1"/>
</dbReference>
<protein>
    <submittedName>
        <fullName evidence="7">Response regulator</fullName>
    </submittedName>
</protein>
<evidence type="ECO:0000313" key="7">
    <source>
        <dbReference type="EMBL" id="MBD0384341.1"/>
    </source>
</evidence>
<dbReference type="SMART" id="SM00448">
    <property type="entry name" value="REC"/>
    <property type="match status" value="1"/>
</dbReference>
<dbReference type="GO" id="GO:0043565">
    <property type="term" value="F:sequence-specific DNA binding"/>
    <property type="evidence" value="ECO:0007669"/>
    <property type="project" value="InterPro"/>
</dbReference>
<evidence type="ECO:0000256" key="4">
    <source>
        <dbReference type="PROSITE-ProRule" id="PRU00169"/>
    </source>
</evidence>
<comment type="caution">
    <text evidence="7">The sequence shown here is derived from an EMBL/GenBank/DDBJ whole genome shotgun (WGS) entry which is preliminary data.</text>
</comment>
<dbReference type="SUPFAM" id="SSF46689">
    <property type="entry name" value="Homeodomain-like"/>
    <property type="match status" value="2"/>
</dbReference>
<dbReference type="SUPFAM" id="SSF52172">
    <property type="entry name" value="CheY-like"/>
    <property type="match status" value="1"/>
</dbReference>
<dbReference type="SMART" id="SM00342">
    <property type="entry name" value="HTH_ARAC"/>
    <property type="match status" value="1"/>
</dbReference>
<dbReference type="GO" id="GO:0003700">
    <property type="term" value="F:DNA-binding transcription factor activity"/>
    <property type="evidence" value="ECO:0007669"/>
    <property type="project" value="InterPro"/>
</dbReference>
<dbReference type="PROSITE" id="PS50110">
    <property type="entry name" value="RESPONSE_REGULATORY"/>
    <property type="match status" value="1"/>
</dbReference>
<organism evidence="7 8">
    <name type="scientific">Paenibacillus sedimenti</name>
    <dbReference type="NCBI Taxonomy" id="2770274"/>
    <lineage>
        <taxon>Bacteria</taxon>
        <taxon>Bacillati</taxon>
        <taxon>Bacillota</taxon>
        <taxon>Bacilli</taxon>
        <taxon>Bacillales</taxon>
        <taxon>Paenibacillaceae</taxon>
        <taxon>Paenibacillus</taxon>
    </lineage>
</organism>
<dbReference type="Gene3D" id="3.40.50.2300">
    <property type="match status" value="1"/>
</dbReference>
<dbReference type="GO" id="GO:0000160">
    <property type="term" value="P:phosphorelay signal transduction system"/>
    <property type="evidence" value="ECO:0007669"/>
    <property type="project" value="InterPro"/>
</dbReference>
<dbReference type="InterPro" id="IPR001789">
    <property type="entry name" value="Sig_transdc_resp-reg_receiver"/>
</dbReference>
<name>A0A926QLW3_9BACL</name>
<dbReference type="PANTHER" id="PTHR43280">
    <property type="entry name" value="ARAC-FAMILY TRANSCRIPTIONAL REGULATOR"/>
    <property type="match status" value="1"/>
</dbReference>
<dbReference type="PROSITE" id="PS01124">
    <property type="entry name" value="HTH_ARAC_FAMILY_2"/>
    <property type="match status" value="1"/>
</dbReference>
<dbReference type="InterPro" id="IPR009057">
    <property type="entry name" value="Homeodomain-like_sf"/>
</dbReference>
<accession>A0A926QLW3</accession>
<dbReference type="RefSeq" id="WP_188178114.1">
    <property type="nucleotide sequence ID" value="NZ_JACVVD010000018.1"/>
</dbReference>
<sequence length="484" mass="56281">MWTILLVEDEGFVRRSIRNSMRWEEKGFQVVAEAGNGLEALELIRKHRPHLVISDIRMPVMDGVELLKQARQEGFYCRFVMLSVLNEFDYVQQAMEYGASNYVLKLYLSVEKMHEVLEKVDLELQQLNRMSLRNMQDVYDAAWGIVTAGGIESPLLAMPSYPAERLMIKAILHGHTAFGMDDLRQLKIVPQEFLPHAHLFSKIGITTVFSWVSADQTYKLDTHVKLPYAIAYAGPVASDEWLHTWKSALCKLNELWYKAATGLFLSTSDRGMDQPDPSLWQEEREVLRIFELKQKEALLQSWHTYWERYQAFVTPIAVVKEAAGRLDRLFAHISGVRARSESEMPESVSHRQLGEIMAGRLCHYMDEMVKRQHTLTDHPEINKVIAYLENNYREEITLEFLSRYTAMDDKYLSGLFKKKTGKTLIHYLHEIRIEQARRFLEHTDWPVALVGEKVGFATESYFTKIFKRITGMTPSAYRQYRLEV</sequence>
<keyword evidence="2" id="KW-0238">DNA-binding</keyword>
<proteinExistence type="predicted"/>
<reference evidence="7" key="1">
    <citation type="submission" date="2020-09" db="EMBL/GenBank/DDBJ databases">
        <title>Draft Genome Sequence of Paenibacillus sp. WST5.</title>
        <authorList>
            <person name="Bao Z."/>
        </authorList>
    </citation>
    <scope>NUCLEOTIDE SEQUENCE</scope>
    <source>
        <strain evidence="7">WST5</strain>
    </source>
</reference>
<feature type="domain" description="Response regulatory" evidence="6">
    <location>
        <begin position="3"/>
        <end position="120"/>
    </location>
</feature>
<dbReference type="PANTHER" id="PTHR43280:SF2">
    <property type="entry name" value="HTH-TYPE TRANSCRIPTIONAL REGULATOR EXSA"/>
    <property type="match status" value="1"/>
</dbReference>
<dbReference type="Proteomes" id="UP000650466">
    <property type="component" value="Unassembled WGS sequence"/>
</dbReference>
<keyword evidence="3" id="KW-0804">Transcription</keyword>
<evidence type="ECO:0000256" key="2">
    <source>
        <dbReference type="ARBA" id="ARBA00023125"/>
    </source>
</evidence>
<dbReference type="EMBL" id="JACVVD010000018">
    <property type="protein sequence ID" value="MBD0384341.1"/>
    <property type="molecule type" value="Genomic_DNA"/>
</dbReference>
<keyword evidence="8" id="KW-1185">Reference proteome</keyword>
<dbReference type="InterPro" id="IPR018060">
    <property type="entry name" value="HTH_AraC"/>
</dbReference>
<dbReference type="AlphaFoldDB" id="A0A926QLW3"/>
<dbReference type="Pfam" id="PF12833">
    <property type="entry name" value="HTH_18"/>
    <property type="match status" value="1"/>
</dbReference>
<evidence type="ECO:0000259" key="5">
    <source>
        <dbReference type="PROSITE" id="PS01124"/>
    </source>
</evidence>
<feature type="modified residue" description="4-aspartylphosphate" evidence="4">
    <location>
        <position position="55"/>
    </location>
</feature>
<dbReference type="Gene3D" id="1.10.10.60">
    <property type="entry name" value="Homeodomain-like"/>
    <property type="match status" value="2"/>
</dbReference>
<dbReference type="Pfam" id="PF00072">
    <property type="entry name" value="Response_reg"/>
    <property type="match status" value="1"/>
</dbReference>
<keyword evidence="1" id="KW-0805">Transcription regulation</keyword>